<keyword evidence="5" id="KW-0812">Transmembrane</keyword>
<dbReference type="GO" id="GO:0044284">
    <property type="term" value="C:mitochondrial crista junction"/>
    <property type="evidence" value="ECO:0007669"/>
    <property type="project" value="InterPro"/>
</dbReference>
<reference evidence="13" key="1">
    <citation type="journal article" date="2023" name="Mol. Phylogenet. Evol.">
        <title>Genome-scale phylogeny and comparative genomics of the fungal order Sordariales.</title>
        <authorList>
            <person name="Hensen N."/>
            <person name="Bonometti L."/>
            <person name="Westerberg I."/>
            <person name="Brannstrom I.O."/>
            <person name="Guillou S."/>
            <person name="Cros-Aarteil S."/>
            <person name="Calhoun S."/>
            <person name="Haridas S."/>
            <person name="Kuo A."/>
            <person name="Mondo S."/>
            <person name="Pangilinan J."/>
            <person name="Riley R."/>
            <person name="LaButti K."/>
            <person name="Andreopoulos B."/>
            <person name="Lipzen A."/>
            <person name="Chen C."/>
            <person name="Yan M."/>
            <person name="Daum C."/>
            <person name="Ng V."/>
            <person name="Clum A."/>
            <person name="Steindorff A."/>
            <person name="Ohm R.A."/>
            <person name="Martin F."/>
            <person name="Silar P."/>
            <person name="Natvig D.O."/>
            <person name="Lalanne C."/>
            <person name="Gautier V."/>
            <person name="Ament-Velasquez S.L."/>
            <person name="Kruys A."/>
            <person name="Hutchinson M.I."/>
            <person name="Powell A.J."/>
            <person name="Barry K."/>
            <person name="Miller A.N."/>
            <person name="Grigoriev I.V."/>
            <person name="Debuchy R."/>
            <person name="Gladieux P."/>
            <person name="Hiltunen Thoren M."/>
            <person name="Johannesson H."/>
        </authorList>
    </citation>
    <scope>NUCLEOTIDE SEQUENCE</scope>
    <source>
        <strain evidence="13">CBS 123565</strain>
    </source>
</reference>
<evidence type="ECO:0000256" key="9">
    <source>
        <dbReference type="ARBA" id="ARBA00032159"/>
    </source>
</evidence>
<evidence type="ECO:0000256" key="8">
    <source>
        <dbReference type="ARBA" id="ARBA00023136"/>
    </source>
</evidence>
<name>A0AAN6ZBH0_9PEZI</name>
<evidence type="ECO:0000256" key="1">
    <source>
        <dbReference type="ARBA" id="ARBA00002689"/>
    </source>
</evidence>
<dbReference type="GO" id="GO:0061617">
    <property type="term" value="C:MICOS complex"/>
    <property type="evidence" value="ECO:0007669"/>
    <property type="project" value="UniProtKB-UniRule"/>
</dbReference>
<evidence type="ECO:0000256" key="10">
    <source>
        <dbReference type="ARBA" id="ARBA00032985"/>
    </source>
</evidence>
<keyword evidence="7 11" id="KW-0496">Mitochondrion</keyword>
<keyword evidence="6" id="KW-1133">Transmembrane helix</keyword>
<keyword evidence="8" id="KW-0472">Membrane</keyword>
<dbReference type="GO" id="GO:0042407">
    <property type="term" value="P:cristae formation"/>
    <property type="evidence" value="ECO:0007669"/>
    <property type="project" value="InterPro"/>
</dbReference>
<dbReference type="EMBL" id="MU853425">
    <property type="protein sequence ID" value="KAK4131334.1"/>
    <property type="molecule type" value="Genomic_DNA"/>
</dbReference>
<accession>A0AAN6ZBH0</accession>
<evidence type="ECO:0000256" key="6">
    <source>
        <dbReference type="ARBA" id="ARBA00022989"/>
    </source>
</evidence>
<comment type="similarity">
    <text evidence="3 11">Belongs to the MICOS complex subunit Mic12 family.</text>
</comment>
<organism evidence="13 14">
    <name type="scientific">Trichocladium antarcticum</name>
    <dbReference type="NCBI Taxonomy" id="1450529"/>
    <lineage>
        <taxon>Eukaryota</taxon>
        <taxon>Fungi</taxon>
        <taxon>Dikarya</taxon>
        <taxon>Ascomycota</taxon>
        <taxon>Pezizomycotina</taxon>
        <taxon>Sordariomycetes</taxon>
        <taxon>Sordariomycetidae</taxon>
        <taxon>Sordariales</taxon>
        <taxon>Chaetomiaceae</taxon>
        <taxon>Trichocladium</taxon>
    </lineage>
</organism>
<gene>
    <name evidence="13" type="ORF">BT67DRAFT_486244</name>
</gene>
<dbReference type="Pfam" id="PF17050">
    <property type="entry name" value="AIM5"/>
    <property type="match status" value="1"/>
</dbReference>
<proteinExistence type="inferred from homology"/>
<dbReference type="Proteomes" id="UP001304895">
    <property type="component" value="Unassembled WGS sequence"/>
</dbReference>
<keyword evidence="11" id="KW-0999">Mitochondrion inner membrane</keyword>
<reference evidence="13" key="2">
    <citation type="submission" date="2023-05" db="EMBL/GenBank/DDBJ databases">
        <authorList>
            <consortium name="Lawrence Berkeley National Laboratory"/>
            <person name="Steindorff A."/>
            <person name="Hensen N."/>
            <person name="Bonometti L."/>
            <person name="Westerberg I."/>
            <person name="Brannstrom I.O."/>
            <person name="Guillou S."/>
            <person name="Cros-Aarteil S."/>
            <person name="Calhoun S."/>
            <person name="Haridas S."/>
            <person name="Kuo A."/>
            <person name="Mondo S."/>
            <person name="Pangilinan J."/>
            <person name="Riley R."/>
            <person name="Labutti K."/>
            <person name="Andreopoulos B."/>
            <person name="Lipzen A."/>
            <person name="Chen C."/>
            <person name="Yanf M."/>
            <person name="Daum C."/>
            <person name="Ng V."/>
            <person name="Clum A."/>
            <person name="Ohm R."/>
            <person name="Martin F."/>
            <person name="Silar P."/>
            <person name="Natvig D."/>
            <person name="Lalanne C."/>
            <person name="Gautier V."/>
            <person name="Ament-Velasquez S.L."/>
            <person name="Kruys A."/>
            <person name="Hutchinson M.I."/>
            <person name="Powell A.J."/>
            <person name="Barry K."/>
            <person name="Miller A.N."/>
            <person name="Grigoriev I.V."/>
            <person name="Debuchy R."/>
            <person name="Gladieux P."/>
            <person name="Thoren M.H."/>
            <person name="Johannesson H."/>
        </authorList>
    </citation>
    <scope>NUCLEOTIDE SEQUENCE</scope>
    <source>
        <strain evidence="13">CBS 123565</strain>
    </source>
</reference>
<evidence type="ECO:0000256" key="4">
    <source>
        <dbReference type="ARBA" id="ARBA00018170"/>
    </source>
</evidence>
<feature type="region of interest" description="Disordered" evidence="12">
    <location>
        <begin position="44"/>
        <end position="83"/>
    </location>
</feature>
<evidence type="ECO:0000256" key="11">
    <source>
        <dbReference type="RuleBase" id="RU363010"/>
    </source>
</evidence>
<evidence type="ECO:0000256" key="12">
    <source>
        <dbReference type="SAM" id="MobiDB-lite"/>
    </source>
</evidence>
<evidence type="ECO:0000256" key="5">
    <source>
        <dbReference type="ARBA" id="ARBA00022692"/>
    </source>
</evidence>
<evidence type="ECO:0000313" key="14">
    <source>
        <dbReference type="Proteomes" id="UP001304895"/>
    </source>
</evidence>
<comment type="subunit">
    <text evidence="11">Component of the mitochondrial contact site and cristae organizing system (MICOS) complex.</text>
</comment>
<comment type="function">
    <text evidence="1 11">Component of the MICOS complex, a large protein complex of the mitochondrial inner membrane that plays crucial roles in the maintenance of crista junctions, inner membrane architecture, and formation of contact sites to the outer membrane.</text>
</comment>
<comment type="subcellular location">
    <subcellularLocation>
        <location evidence="2">Membrane</location>
    </subcellularLocation>
    <subcellularLocation>
        <location evidence="11">Mitochondrion inner membrane</location>
        <topology evidence="11">Single-pass membrane protein</topology>
    </subcellularLocation>
</comment>
<dbReference type="InterPro" id="IPR031463">
    <property type="entry name" value="Mic12"/>
</dbReference>
<keyword evidence="14" id="KW-1185">Reference proteome</keyword>
<evidence type="ECO:0000256" key="2">
    <source>
        <dbReference type="ARBA" id="ARBA00004370"/>
    </source>
</evidence>
<evidence type="ECO:0000256" key="7">
    <source>
        <dbReference type="ARBA" id="ARBA00023128"/>
    </source>
</evidence>
<evidence type="ECO:0000313" key="13">
    <source>
        <dbReference type="EMBL" id="KAK4131334.1"/>
    </source>
</evidence>
<comment type="caution">
    <text evidence="13">The sequence shown here is derived from an EMBL/GenBank/DDBJ whole genome shotgun (WGS) entry which is preliminary data.</text>
</comment>
<protein>
    <recommendedName>
        <fullName evidence="4 11">MICOS complex subunit MIC12</fullName>
    </recommendedName>
    <alternativeName>
        <fullName evidence="10 11">Altered inheritance of mitochondria protein 5, mitochondrial</fullName>
    </alternativeName>
    <alternativeName>
        <fullName evidence="9 11">Found in mitochondrial proteome protein 51</fullName>
    </alternativeName>
</protein>
<sequence>MGFVAGFTGGVTLTLSLTYLALLTHNHNRAAQSTLLRSQAATLDSLLPPDPTRRRRNTSAALPDGTYLPRASLGGDPERGADAARRPVSSFFETAKARWNAEVLGAARWAQTRDWAAARERGEHGLARLLGVELSRERVVVEDEVHVERRPVVAPPPPAQEEVVGLAEVVEGVRGRAAEAGRAVRDRTVLAVEGAREAAREAAARGEAQRKGVVEKGVEGAKEAGEVVSRGVEEAKGAVARGMEKAHDLAGKAKAALHLAEEKVESRLDAKLLHLSDVERALQERYDSALREERLKRSAEEVLRERYLPLDKRDTSRLRWL</sequence>
<dbReference type="AlphaFoldDB" id="A0AAN6ZBH0"/>
<evidence type="ECO:0000256" key="3">
    <source>
        <dbReference type="ARBA" id="ARBA00009188"/>
    </source>
</evidence>